<dbReference type="Proteomes" id="UP000247409">
    <property type="component" value="Unassembled WGS sequence"/>
</dbReference>
<dbReference type="Pfam" id="PF01079">
    <property type="entry name" value="Hint"/>
    <property type="match status" value="1"/>
</dbReference>
<evidence type="ECO:0000259" key="3">
    <source>
        <dbReference type="PROSITE" id="PS50213"/>
    </source>
</evidence>
<comment type="caution">
    <text evidence="4">The sequence shown here is derived from an EMBL/GenBank/DDBJ whole genome shotgun (WGS) entry which is preliminary data.</text>
</comment>
<dbReference type="SUPFAM" id="SSF51294">
    <property type="entry name" value="Hedgehog/intein (Hint) domain"/>
    <property type="match status" value="1"/>
</dbReference>
<dbReference type="InterPro" id="IPR000782">
    <property type="entry name" value="FAS1_domain"/>
</dbReference>
<dbReference type="Pfam" id="PF02469">
    <property type="entry name" value="Fasciclin"/>
    <property type="match status" value="1"/>
</dbReference>
<feature type="domain" description="FAS1" evidence="3">
    <location>
        <begin position="45"/>
        <end position="201"/>
    </location>
</feature>
<dbReference type="AlphaFoldDB" id="A0A2V3ISE7"/>
<dbReference type="STRING" id="448386.A0A2V3ISE7"/>
<feature type="region of interest" description="Disordered" evidence="1">
    <location>
        <begin position="413"/>
        <end position="482"/>
    </location>
</feature>
<gene>
    <name evidence="4" type="ORF">BWQ96_05222</name>
</gene>
<sequence length="736" mass="80308">MKYFEKILSLIVWFSVVSTSEGVPQPFPDECDSKTVLEFILKEGLTTANTFDSNGTNFNILAHILAAGNNEQVLNVTIPGGITFFAPNDEAIMRTMRDLGFEGNQENQTYYDVVTFLSKRFANPIDYLFRMPLYHIVAPQMTSTAIMQRSSFATFDSNLPLHRDGLRLIDRHPDLPDAKLIPEMQNICTSNGYIHIIDRVLFSDRLQEPNDPAKETLYNRSAPCLTSSQRPTIAPYVGDSGNQMITPLVSAAVENPSVETSPMSYVFDTDVVESSGPLVFQDAELKPSTRFVSSVMPNTLLYGPRDLDADAEMLVRKAESTPTYSSTAEALPEELDATPVTDLDYSPQPSQIPPIEEFEFHGSTDLETSPNASETPSDTATHSSTGEQVSLLTQTPDVILSEILTPDHHVQTSPLVEDDNTIPHGQTTSAAPSDIMPAISPSVGGSSQDALPSPSLSTSPSVPRSIPRTAAASEDIVPSSTPTMEVSASPVFYDPISSPLIPLDDFEALSGPVLPSSTNTMPFDLDVMGVTGSPETIIEEEIPQDSPATSGVPDIDGCFPSSAVIHLSSGQDIRMANLEAGHRIMSSESKSSTVYLFSHRQPLGTYPFVRIVSEHNHSIELSAEHYIYANRQLKPAIDVKRGDILRTLDGPSTVKTISTVQREGLFAPHTLQGDIAVGRVIASSYTSALPHWVAHPILEIVRLPVRLGLMKEPLGAVLYDGCPKWRDFREWLSAVY</sequence>
<feature type="compositionally biased region" description="Low complexity" evidence="1">
    <location>
        <begin position="452"/>
        <end position="465"/>
    </location>
</feature>
<organism evidence="4 5">
    <name type="scientific">Gracilariopsis chorda</name>
    <dbReference type="NCBI Taxonomy" id="448386"/>
    <lineage>
        <taxon>Eukaryota</taxon>
        <taxon>Rhodophyta</taxon>
        <taxon>Florideophyceae</taxon>
        <taxon>Rhodymeniophycidae</taxon>
        <taxon>Gracilariales</taxon>
        <taxon>Gracilariaceae</taxon>
        <taxon>Gracilariopsis</taxon>
    </lineage>
</organism>
<dbReference type="CDD" id="cd00081">
    <property type="entry name" value="Hint"/>
    <property type="match status" value="1"/>
</dbReference>
<proteinExistence type="predicted"/>
<accession>A0A2V3ISE7</accession>
<evidence type="ECO:0000313" key="4">
    <source>
        <dbReference type="EMBL" id="PXF45019.1"/>
    </source>
</evidence>
<dbReference type="InterPro" id="IPR052140">
    <property type="entry name" value="Dev_Signal_Hedgehog-like"/>
</dbReference>
<dbReference type="InterPro" id="IPR036378">
    <property type="entry name" value="FAS1_dom_sf"/>
</dbReference>
<dbReference type="EMBL" id="NBIV01000074">
    <property type="protein sequence ID" value="PXF45019.1"/>
    <property type="molecule type" value="Genomic_DNA"/>
</dbReference>
<protein>
    <submittedName>
        <fullName evidence="4">Tiggy-winkle hedgehog protein</fullName>
    </submittedName>
</protein>
<dbReference type="OrthoDB" id="5212at2759"/>
<evidence type="ECO:0000256" key="1">
    <source>
        <dbReference type="SAM" id="MobiDB-lite"/>
    </source>
</evidence>
<keyword evidence="5" id="KW-1185">Reference proteome</keyword>
<feature type="region of interest" description="Disordered" evidence="1">
    <location>
        <begin position="364"/>
        <end position="388"/>
    </location>
</feature>
<dbReference type="SMART" id="SM00306">
    <property type="entry name" value="HintN"/>
    <property type="match status" value="1"/>
</dbReference>
<dbReference type="InterPro" id="IPR001767">
    <property type="entry name" value="Hedgehog_Hint"/>
</dbReference>
<dbReference type="SUPFAM" id="SSF82153">
    <property type="entry name" value="FAS1 domain"/>
    <property type="match status" value="1"/>
</dbReference>
<dbReference type="GO" id="GO:0016540">
    <property type="term" value="P:protein autoprocessing"/>
    <property type="evidence" value="ECO:0007669"/>
    <property type="project" value="InterPro"/>
</dbReference>
<dbReference type="InterPro" id="IPR036844">
    <property type="entry name" value="Hint_dom_sf"/>
</dbReference>
<feature type="signal peptide" evidence="2">
    <location>
        <begin position="1"/>
        <end position="22"/>
    </location>
</feature>
<evidence type="ECO:0000313" key="5">
    <source>
        <dbReference type="Proteomes" id="UP000247409"/>
    </source>
</evidence>
<dbReference type="Gene3D" id="2.170.16.10">
    <property type="entry name" value="Hedgehog/Intein (Hint) domain"/>
    <property type="match status" value="1"/>
</dbReference>
<dbReference type="PROSITE" id="PS50213">
    <property type="entry name" value="FAS1"/>
    <property type="match status" value="1"/>
</dbReference>
<dbReference type="Gene3D" id="2.30.180.10">
    <property type="entry name" value="FAS1 domain"/>
    <property type="match status" value="1"/>
</dbReference>
<name>A0A2V3ISE7_9FLOR</name>
<dbReference type="PANTHER" id="PTHR46706">
    <property type="entry name" value="PROTEIN QUA-1-RELATED"/>
    <property type="match status" value="1"/>
</dbReference>
<evidence type="ECO:0000256" key="2">
    <source>
        <dbReference type="SAM" id="SignalP"/>
    </source>
</evidence>
<reference evidence="4 5" key="1">
    <citation type="journal article" date="2018" name="Mol. Biol. Evol.">
        <title>Analysis of the draft genome of the red seaweed Gracilariopsis chorda provides insights into genome size evolution in Rhodophyta.</title>
        <authorList>
            <person name="Lee J."/>
            <person name="Yang E.C."/>
            <person name="Graf L."/>
            <person name="Yang J.H."/>
            <person name="Qiu H."/>
            <person name="Zel Zion U."/>
            <person name="Chan C.X."/>
            <person name="Stephens T.G."/>
            <person name="Weber A.P.M."/>
            <person name="Boo G.H."/>
            <person name="Boo S.M."/>
            <person name="Kim K.M."/>
            <person name="Shin Y."/>
            <person name="Jung M."/>
            <person name="Lee S.J."/>
            <person name="Yim H.S."/>
            <person name="Lee J.H."/>
            <person name="Bhattacharya D."/>
            <person name="Yoon H.S."/>
        </authorList>
    </citation>
    <scope>NUCLEOTIDE SEQUENCE [LARGE SCALE GENOMIC DNA]</scope>
    <source>
        <strain evidence="4 5">SKKU-2015</strain>
        <tissue evidence="4">Whole body</tissue>
    </source>
</reference>
<dbReference type="InterPro" id="IPR003587">
    <property type="entry name" value="Hint_dom_N"/>
</dbReference>
<feature type="compositionally biased region" description="Polar residues" evidence="1">
    <location>
        <begin position="365"/>
        <end position="388"/>
    </location>
</feature>
<dbReference type="PANTHER" id="PTHR46706:SF12">
    <property type="entry name" value="PROTEIN QUA-1-RELATED"/>
    <property type="match status" value="1"/>
</dbReference>
<feature type="chain" id="PRO_5016049768" evidence="2">
    <location>
        <begin position="23"/>
        <end position="736"/>
    </location>
</feature>
<keyword evidence="2" id="KW-0732">Signal</keyword>